<evidence type="ECO:0000313" key="3">
    <source>
        <dbReference type="Proteomes" id="UP000887577"/>
    </source>
</evidence>
<keyword evidence="3" id="KW-1185">Reference proteome</keyword>
<feature type="compositionally biased region" description="Basic and acidic residues" evidence="1">
    <location>
        <begin position="86"/>
        <end position="102"/>
    </location>
</feature>
<evidence type="ECO:0000256" key="1">
    <source>
        <dbReference type="SAM" id="MobiDB-lite"/>
    </source>
</evidence>
<accession>A0A914YP97</accession>
<evidence type="ECO:0000256" key="2">
    <source>
        <dbReference type="SAM" id="SignalP"/>
    </source>
</evidence>
<name>A0A914YP97_9BILA</name>
<dbReference type="Proteomes" id="UP000887577">
    <property type="component" value="Unplaced"/>
</dbReference>
<sequence length="102" mass="11439">MRFILFFLLFLSLFLVTVVDGDVGGSITTVKSVNRWIWDEDAGKWVSVPPALADPSDYDNPGQPKSGGDRGPPMPLVGGRHRTRPRRLDDGIDRLMRDKMKN</sequence>
<dbReference type="WBParaSite" id="PSU_v2.g2660.t1">
    <property type="protein sequence ID" value="PSU_v2.g2660.t1"/>
    <property type="gene ID" value="PSU_v2.g2660"/>
</dbReference>
<feature type="region of interest" description="Disordered" evidence="1">
    <location>
        <begin position="51"/>
        <end position="102"/>
    </location>
</feature>
<feature type="signal peptide" evidence="2">
    <location>
        <begin position="1"/>
        <end position="21"/>
    </location>
</feature>
<dbReference type="AlphaFoldDB" id="A0A914YP97"/>
<keyword evidence="2" id="KW-0732">Signal</keyword>
<evidence type="ECO:0000313" key="4">
    <source>
        <dbReference type="WBParaSite" id="PSU_v2.g2660.t1"/>
    </source>
</evidence>
<reference evidence="4" key="1">
    <citation type="submission" date="2022-11" db="UniProtKB">
        <authorList>
            <consortium name="WormBaseParasite"/>
        </authorList>
    </citation>
    <scope>IDENTIFICATION</scope>
</reference>
<protein>
    <submittedName>
        <fullName evidence="4">Secreted protein</fullName>
    </submittedName>
</protein>
<proteinExistence type="predicted"/>
<organism evidence="3 4">
    <name type="scientific">Panagrolaimus superbus</name>
    <dbReference type="NCBI Taxonomy" id="310955"/>
    <lineage>
        <taxon>Eukaryota</taxon>
        <taxon>Metazoa</taxon>
        <taxon>Ecdysozoa</taxon>
        <taxon>Nematoda</taxon>
        <taxon>Chromadorea</taxon>
        <taxon>Rhabditida</taxon>
        <taxon>Tylenchina</taxon>
        <taxon>Panagrolaimomorpha</taxon>
        <taxon>Panagrolaimoidea</taxon>
        <taxon>Panagrolaimidae</taxon>
        <taxon>Panagrolaimus</taxon>
    </lineage>
</organism>
<feature type="chain" id="PRO_5037839877" evidence="2">
    <location>
        <begin position="22"/>
        <end position="102"/>
    </location>
</feature>